<accession>A0A447XE48</accession>
<evidence type="ECO:0000256" key="1">
    <source>
        <dbReference type="SAM" id="MobiDB-lite"/>
    </source>
</evidence>
<feature type="region of interest" description="Disordered" evidence="1">
    <location>
        <begin position="1"/>
        <end position="23"/>
    </location>
</feature>
<reference evidence="2 3" key="1">
    <citation type="submission" date="2018-12" db="EMBL/GenBank/DDBJ databases">
        <authorList>
            <consortium name="Pathogen Informatics"/>
        </authorList>
    </citation>
    <scope>NUCLEOTIDE SEQUENCE [LARGE SCALE GENOMIC DNA]</scope>
    <source>
        <strain evidence="2 3">NCTC9044</strain>
    </source>
</reference>
<dbReference type="EMBL" id="LR134238">
    <property type="protein sequence ID" value="VED13846.1"/>
    <property type="molecule type" value="Genomic_DNA"/>
</dbReference>
<proteinExistence type="predicted"/>
<dbReference type="Proteomes" id="UP000271797">
    <property type="component" value="Chromosome"/>
</dbReference>
<evidence type="ECO:0000313" key="3">
    <source>
        <dbReference type="Proteomes" id="UP000271797"/>
    </source>
</evidence>
<evidence type="ECO:0000313" key="2">
    <source>
        <dbReference type="EMBL" id="VED13846.1"/>
    </source>
</evidence>
<name>A0A447XE48_ECOLX</name>
<dbReference type="AlphaFoldDB" id="A0A447XE48"/>
<protein>
    <submittedName>
        <fullName evidence="2">Uncharacterized protein</fullName>
    </submittedName>
</protein>
<sequence>MRLSGRWAGERQKRSADQHPEKYRRHTEYISAGVQDMQQVLAQLRAENQQRNQDGEVRREQLRNDIAKMNAPTLCLTLVLLTGCAGTQNAPRPAPSVRLIRRR</sequence>
<organism evidence="2 3">
    <name type="scientific">Escherichia coli</name>
    <dbReference type="NCBI Taxonomy" id="562"/>
    <lineage>
        <taxon>Bacteria</taxon>
        <taxon>Pseudomonadati</taxon>
        <taxon>Pseudomonadota</taxon>
        <taxon>Gammaproteobacteria</taxon>
        <taxon>Enterobacterales</taxon>
        <taxon>Enterobacteriaceae</taxon>
        <taxon>Escherichia</taxon>
    </lineage>
</organism>
<feature type="compositionally biased region" description="Basic and acidic residues" evidence="1">
    <location>
        <begin position="8"/>
        <end position="21"/>
    </location>
</feature>
<gene>
    <name evidence="2" type="ORF">NCTC9044_04746</name>
</gene>